<protein>
    <recommendedName>
        <fullName evidence="3">YjcZ-like protein</fullName>
    </recommendedName>
</protein>
<dbReference type="RefSeq" id="WP_206103865.1">
    <property type="nucleotide sequence ID" value="NZ_CP070969.1"/>
</dbReference>
<proteinExistence type="predicted"/>
<accession>A0ABX7LHC0</accession>
<reference evidence="1 2" key="1">
    <citation type="submission" date="2021-02" db="EMBL/GenBank/DDBJ databases">
        <title>Paenibacillus tianjinensis sp. nov.</title>
        <authorList>
            <person name="Liu H."/>
        </authorList>
    </citation>
    <scope>NUCLEOTIDE SEQUENCE [LARGE SCALE GENOMIC DNA]</scope>
    <source>
        <strain evidence="1 2">TB2019</strain>
    </source>
</reference>
<sequence>MNMEKAEEERQFRKLIESVPVLHDKLIVDLVNGIEVTKDHINFREVRNPNFFSRAWDGLTGKSANRQQQIDLNLSRGLQAASVWLQNVQAEQIRSDRALVYVSKKLAETRIGIQKLVASHLDLRDDVQKLGEKIGQFEELCQLQMSELKRQIQSIGQRQSAVIQMNKEFDKWESGGYSAYAPLSQLLIVLETLNWGAFGEYDTFNTEFRDQLFDKCVIMLKNHPSGSPCKLYPTEEWLLQLVREPQETKEIIGYLLFSEGPWCDELSLNSTILDMLNIDSSSSSINKQVLSGIQIHDLPYVLDSRRLSKRLFTESRLRLESEGLYVSSL</sequence>
<dbReference type="Proteomes" id="UP000663452">
    <property type="component" value="Chromosome"/>
</dbReference>
<gene>
    <name evidence="1" type="ORF">JRJ22_07295</name>
</gene>
<dbReference type="EMBL" id="CP070969">
    <property type="protein sequence ID" value="QSF46384.1"/>
    <property type="molecule type" value="Genomic_DNA"/>
</dbReference>
<dbReference type="InterPro" id="IPR025599">
    <property type="entry name" value="YjcZ"/>
</dbReference>
<dbReference type="Pfam" id="PF13990">
    <property type="entry name" value="YjcZ"/>
    <property type="match status" value="1"/>
</dbReference>
<evidence type="ECO:0008006" key="3">
    <source>
        <dbReference type="Google" id="ProtNLM"/>
    </source>
</evidence>
<evidence type="ECO:0000313" key="2">
    <source>
        <dbReference type="Proteomes" id="UP000663452"/>
    </source>
</evidence>
<organism evidence="1 2">
    <name type="scientific">Paenibacillus tianjinensis</name>
    <dbReference type="NCBI Taxonomy" id="2810347"/>
    <lineage>
        <taxon>Bacteria</taxon>
        <taxon>Bacillati</taxon>
        <taxon>Bacillota</taxon>
        <taxon>Bacilli</taxon>
        <taxon>Bacillales</taxon>
        <taxon>Paenibacillaceae</taxon>
        <taxon>Paenibacillus</taxon>
    </lineage>
</organism>
<evidence type="ECO:0000313" key="1">
    <source>
        <dbReference type="EMBL" id="QSF46384.1"/>
    </source>
</evidence>
<keyword evidence="2" id="KW-1185">Reference proteome</keyword>
<name>A0ABX7LHC0_9BACL</name>